<proteinExistence type="predicted"/>
<dbReference type="EMBL" id="CP025536">
    <property type="protein sequence ID" value="AUW96380.1"/>
    <property type="molecule type" value="Genomic_DNA"/>
</dbReference>
<keyword evidence="3" id="KW-1185">Reference proteome</keyword>
<reference evidence="2 3" key="1">
    <citation type="submission" date="2017-12" db="EMBL/GenBank/DDBJ databases">
        <authorList>
            <person name="Hurst M.R.H."/>
        </authorList>
    </citation>
    <scope>NUCLEOTIDE SEQUENCE [LARGE SCALE GENOMIC DNA]</scope>
    <source>
        <strain evidence="2 3">TH11417</strain>
    </source>
</reference>
<protein>
    <submittedName>
        <fullName evidence="2">ABC transporter substrate-binding protein</fullName>
    </submittedName>
</protein>
<name>A0A2L0D413_9STRE</name>
<dbReference type="InterPro" id="IPR028082">
    <property type="entry name" value="Peripla_BP_I"/>
</dbReference>
<dbReference type="Pfam" id="PF04392">
    <property type="entry name" value="ABC_sub_bind"/>
    <property type="match status" value="1"/>
</dbReference>
<gene>
    <name evidence="2" type="ORF">C0J00_04265</name>
</gene>
<dbReference type="AlphaFoldDB" id="A0A2L0D413"/>
<dbReference type="KEGG" id="splr:C0J00_04265"/>
<keyword evidence="1" id="KW-0732">Signal</keyword>
<accession>A0A2L0D413</accession>
<dbReference type="OrthoDB" id="9776955at2"/>
<feature type="chain" id="PRO_5038510620" evidence="1">
    <location>
        <begin position="27"/>
        <end position="319"/>
    </location>
</feature>
<dbReference type="PROSITE" id="PS51257">
    <property type="entry name" value="PROKAR_LIPOPROTEIN"/>
    <property type="match status" value="1"/>
</dbReference>
<reference evidence="2 3" key="2">
    <citation type="submission" date="2018-02" db="EMBL/GenBank/DDBJ databases">
        <title>Whole genome sequencing analysis of Streptococcus pluranimalium isolated from cattle infected mastitis in China.</title>
        <authorList>
            <person name="Zhang J.-R."/>
            <person name="Hu G.-Z."/>
        </authorList>
    </citation>
    <scope>NUCLEOTIDE SEQUENCE [LARGE SCALE GENOMIC DNA]</scope>
    <source>
        <strain evidence="2 3">TH11417</strain>
    </source>
</reference>
<dbReference type="RefSeq" id="WP_104967708.1">
    <property type="nucleotide sequence ID" value="NZ_CP025536.1"/>
</dbReference>
<evidence type="ECO:0000313" key="2">
    <source>
        <dbReference type="EMBL" id="AUW96380.1"/>
    </source>
</evidence>
<dbReference type="Gene3D" id="3.40.50.2300">
    <property type="match status" value="2"/>
</dbReference>
<organism evidence="2 3">
    <name type="scientific">Streptococcus pluranimalium</name>
    <dbReference type="NCBI Taxonomy" id="82348"/>
    <lineage>
        <taxon>Bacteria</taxon>
        <taxon>Bacillati</taxon>
        <taxon>Bacillota</taxon>
        <taxon>Bacilli</taxon>
        <taxon>Lactobacillales</taxon>
        <taxon>Streptococcaceae</taxon>
        <taxon>Streptococcus</taxon>
    </lineage>
</organism>
<dbReference type="PANTHER" id="PTHR35271">
    <property type="entry name" value="ABC TRANSPORTER, SUBSTRATE-BINDING LIPOPROTEIN-RELATED"/>
    <property type="match status" value="1"/>
</dbReference>
<evidence type="ECO:0000256" key="1">
    <source>
        <dbReference type="SAM" id="SignalP"/>
    </source>
</evidence>
<dbReference type="SUPFAM" id="SSF53822">
    <property type="entry name" value="Periplasmic binding protein-like I"/>
    <property type="match status" value="1"/>
</dbReference>
<sequence>MKRQFKVILGLAAVALLLSACSQSSGQASKDVKHVGILQYVELEPLDAAREGFIKELEKHGYKDGKTIEIDYQNAQGDQSSLPTMSEKLVSDNDIVLGIATQPAQSLTSMSTDTPVLFTAVSDPVSAKVIESFDKPGGRATGTTNMAPVKERVELLRKVMPEVKTVGIMYTTSELNSELQVEKAKKAFEEAGIKTVVKGISSTNDIQDTARTLMEQTEVLFMPTDGLIDSSISIVTDLSKELKIPVVSGSADLVKKGVLFAYGPNYEKLGRQTARQAIKILEGKDIATIPAEEPQGMDVTVNDEMSELLGIDLTSITKK</sequence>
<dbReference type="InterPro" id="IPR007487">
    <property type="entry name" value="ABC_transpt-TYRBP-like"/>
</dbReference>
<dbReference type="PANTHER" id="PTHR35271:SF1">
    <property type="entry name" value="ABC TRANSPORTER, SUBSTRATE-BINDING LIPOPROTEIN"/>
    <property type="match status" value="1"/>
</dbReference>
<feature type="signal peptide" evidence="1">
    <location>
        <begin position="1"/>
        <end position="26"/>
    </location>
</feature>
<dbReference type="Proteomes" id="UP000238956">
    <property type="component" value="Chromosome"/>
</dbReference>
<dbReference type="CDD" id="cd06325">
    <property type="entry name" value="PBP1_ABC_unchar_transporter"/>
    <property type="match status" value="1"/>
</dbReference>
<evidence type="ECO:0000313" key="3">
    <source>
        <dbReference type="Proteomes" id="UP000238956"/>
    </source>
</evidence>
<dbReference type="GeneID" id="98393120"/>